<feature type="compositionally biased region" description="Basic and acidic residues" evidence="6">
    <location>
        <begin position="129"/>
        <end position="140"/>
    </location>
</feature>
<feature type="compositionally biased region" description="Polar residues" evidence="6">
    <location>
        <begin position="694"/>
        <end position="738"/>
    </location>
</feature>
<evidence type="ECO:0000256" key="2">
    <source>
        <dbReference type="ARBA" id="ARBA00022771"/>
    </source>
</evidence>
<sequence>MDDTKIDANVLPVNTTSMTSATSTSNTVLEGINCGICFETYSKIKKAPITLNCGHSFCRICVLKLGKGKVRITCGICRADTRCVAKRLGKNFQLIDMLEKLNLLQNDEDISDEVSNLANDDDIQTDNDNSNHENPQEDNIRASFEPAENIFDSLRNRLESLQLRINARAVHSEETYVFPRMQDRYDMIKEDVEHLEEKLEELRDECENVNMEVNNLCEDLNDTNSNQNQRRSRLSRFRLDRQARNLFAPIFRFGQGGMRSYGRGRSTSLSSDEGFIFGRINTPQNQINIVFNGPSNDGRIQINDSSNDFEELPDYTDISPNWASSPEPQQNVDHDSNYILRNYHTNANGRVMARCYLCDVVFYDDENAIRTHCRGARHRELSHLNRESNLQVFAELEDRSDTPVAQTFQPDPILNFFDDITEPLSNNMSVVNNNRPMEQDSNNYQPIIQINNEPIIRINDPNSYIRNRRGIRHSAHQPFRNTFQSEYRPNVQEELVNNRYSNFNSNENRNSTPNWHGMQRQGNSRHDRIWNNDNGHRRIVWGNNRENSRRRGRNHRLGTTNSNDPNISTNSSSSSTSIGLQHPSEEIWDSPWIEPTDTTTNNLSNRNSLAGRQQSNITHNRNTNSNHHYLGQTNASMNNAQPNMNKSHNKNVHSNGASTWYPNWNPTLQSNHQTNNSGNGHHLLDLLTSAELEPSSSQGQPSNNLRAKSNRPTGNQNEHQSNPSNSHNTTASNQSDRSFMQRRGGSNARGRGNEKSSWSIWE</sequence>
<evidence type="ECO:0000256" key="5">
    <source>
        <dbReference type="SAM" id="Coils"/>
    </source>
</evidence>
<evidence type="ECO:0000256" key="3">
    <source>
        <dbReference type="ARBA" id="ARBA00022833"/>
    </source>
</evidence>
<accession>A0A914EI20</accession>
<dbReference type="GO" id="GO:0008270">
    <property type="term" value="F:zinc ion binding"/>
    <property type="evidence" value="ECO:0007669"/>
    <property type="project" value="UniProtKB-KW"/>
</dbReference>
<feature type="compositionally biased region" description="Low complexity" evidence="6">
    <location>
        <begin position="503"/>
        <end position="514"/>
    </location>
</feature>
<feature type="compositionally biased region" description="Low complexity" evidence="6">
    <location>
        <begin position="596"/>
        <end position="609"/>
    </location>
</feature>
<dbReference type="PROSITE" id="PS00518">
    <property type="entry name" value="ZF_RING_1"/>
    <property type="match status" value="1"/>
</dbReference>
<evidence type="ECO:0000259" key="7">
    <source>
        <dbReference type="PROSITE" id="PS50089"/>
    </source>
</evidence>
<dbReference type="InterPro" id="IPR001841">
    <property type="entry name" value="Znf_RING"/>
</dbReference>
<feature type="compositionally biased region" description="Low complexity" evidence="6">
    <location>
        <begin position="559"/>
        <end position="577"/>
    </location>
</feature>
<dbReference type="InterPro" id="IPR013083">
    <property type="entry name" value="Znf_RING/FYVE/PHD"/>
</dbReference>
<evidence type="ECO:0000313" key="9">
    <source>
        <dbReference type="WBParaSite" id="ACRNAN_scaffold8018.g31696.t1"/>
    </source>
</evidence>
<dbReference type="Proteomes" id="UP000887540">
    <property type="component" value="Unplaced"/>
</dbReference>
<keyword evidence="3" id="KW-0862">Zinc</keyword>
<evidence type="ECO:0000313" key="8">
    <source>
        <dbReference type="Proteomes" id="UP000887540"/>
    </source>
</evidence>
<dbReference type="PANTHER" id="PTHR22791">
    <property type="entry name" value="RING-TYPE DOMAIN-CONTAINING PROTEIN"/>
    <property type="match status" value="1"/>
</dbReference>
<feature type="region of interest" description="Disordered" evidence="6">
    <location>
        <begin position="503"/>
        <end position="762"/>
    </location>
</feature>
<keyword evidence="2 4" id="KW-0863">Zinc-finger</keyword>
<feature type="compositionally biased region" description="Polar residues" evidence="6">
    <location>
        <begin position="610"/>
        <end position="679"/>
    </location>
</feature>
<name>A0A914EI20_9BILA</name>
<reference evidence="9" key="1">
    <citation type="submission" date="2022-11" db="UniProtKB">
        <authorList>
            <consortium name="WormBaseParasite"/>
        </authorList>
    </citation>
    <scope>IDENTIFICATION</scope>
</reference>
<dbReference type="InterPro" id="IPR051435">
    <property type="entry name" value="RING_finger_E3_ubiq-ligases"/>
</dbReference>
<feature type="compositionally biased region" description="Basic and acidic residues" evidence="6">
    <location>
        <begin position="524"/>
        <end position="536"/>
    </location>
</feature>
<feature type="domain" description="RING-type" evidence="7">
    <location>
        <begin position="34"/>
        <end position="78"/>
    </location>
</feature>
<proteinExistence type="predicted"/>
<dbReference type="PANTHER" id="PTHR22791:SF6">
    <property type="entry name" value="RING-TYPE DOMAIN-CONTAINING PROTEIN"/>
    <property type="match status" value="1"/>
</dbReference>
<dbReference type="AlphaFoldDB" id="A0A914EI20"/>
<protein>
    <submittedName>
        <fullName evidence="9">RING-type domain-containing protein</fullName>
    </submittedName>
</protein>
<keyword evidence="8" id="KW-1185">Reference proteome</keyword>
<organism evidence="8 9">
    <name type="scientific">Acrobeloides nanus</name>
    <dbReference type="NCBI Taxonomy" id="290746"/>
    <lineage>
        <taxon>Eukaryota</taxon>
        <taxon>Metazoa</taxon>
        <taxon>Ecdysozoa</taxon>
        <taxon>Nematoda</taxon>
        <taxon>Chromadorea</taxon>
        <taxon>Rhabditida</taxon>
        <taxon>Tylenchina</taxon>
        <taxon>Cephalobomorpha</taxon>
        <taxon>Cephaloboidea</taxon>
        <taxon>Cephalobidae</taxon>
        <taxon>Acrobeloides</taxon>
    </lineage>
</organism>
<dbReference type="InterPro" id="IPR027370">
    <property type="entry name" value="Znf-RING_euk"/>
</dbReference>
<dbReference type="Gene3D" id="3.30.40.10">
    <property type="entry name" value="Zinc/RING finger domain, C3HC4 (zinc finger)"/>
    <property type="match status" value="1"/>
</dbReference>
<dbReference type="InterPro" id="IPR017907">
    <property type="entry name" value="Znf_RING_CS"/>
</dbReference>
<keyword evidence="1" id="KW-0479">Metal-binding</keyword>
<dbReference type="PROSITE" id="PS50089">
    <property type="entry name" value="ZF_RING_2"/>
    <property type="match status" value="1"/>
</dbReference>
<keyword evidence="5" id="KW-0175">Coiled coil</keyword>
<evidence type="ECO:0000256" key="1">
    <source>
        <dbReference type="ARBA" id="ARBA00022723"/>
    </source>
</evidence>
<dbReference type="WBParaSite" id="ACRNAN_scaffold8018.g31696.t1">
    <property type="protein sequence ID" value="ACRNAN_scaffold8018.g31696.t1"/>
    <property type="gene ID" value="ACRNAN_scaffold8018.g31696"/>
</dbReference>
<dbReference type="SUPFAM" id="SSF57850">
    <property type="entry name" value="RING/U-box"/>
    <property type="match status" value="1"/>
</dbReference>
<feature type="region of interest" description="Disordered" evidence="6">
    <location>
        <begin position="118"/>
        <end position="140"/>
    </location>
</feature>
<dbReference type="GO" id="GO:0016567">
    <property type="term" value="P:protein ubiquitination"/>
    <property type="evidence" value="ECO:0007669"/>
    <property type="project" value="TreeGrafter"/>
</dbReference>
<dbReference type="GO" id="GO:0061630">
    <property type="term" value="F:ubiquitin protein ligase activity"/>
    <property type="evidence" value="ECO:0007669"/>
    <property type="project" value="TreeGrafter"/>
</dbReference>
<feature type="coiled-coil region" evidence="5">
    <location>
        <begin position="178"/>
        <end position="226"/>
    </location>
</feature>
<dbReference type="Pfam" id="PF13445">
    <property type="entry name" value="zf-RING_UBOX"/>
    <property type="match status" value="1"/>
</dbReference>
<dbReference type="CDD" id="cd16449">
    <property type="entry name" value="RING-HC"/>
    <property type="match status" value="1"/>
</dbReference>
<dbReference type="SMART" id="SM00184">
    <property type="entry name" value="RING"/>
    <property type="match status" value="1"/>
</dbReference>
<evidence type="ECO:0000256" key="6">
    <source>
        <dbReference type="SAM" id="MobiDB-lite"/>
    </source>
</evidence>
<evidence type="ECO:0000256" key="4">
    <source>
        <dbReference type="PROSITE-ProRule" id="PRU00175"/>
    </source>
</evidence>